<protein>
    <recommendedName>
        <fullName evidence="4">Pseudouridine synthase</fullName>
        <ecNumber evidence="4">5.4.99.-</ecNumber>
    </recommendedName>
</protein>
<gene>
    <name evidence="6" type="ORF">JRV97_02370</name>
</gene>
<evidence type="ECO:0000256" key="2">
    <source>
        <dbReference type="ARBA" id="ARBA00023235"/>
    </source>
</evidence>
<dbReference type="EMBL" id="CP069362">
    <property type="protein sequence ID" value="WGS65422.1"/>
    <property type="molecule type" value="Genomic_DNA"/>
</dbReference>
<dbReference type="InterPro" id="IPR006224">
    <property type="entry name" value="PsdUridine_synth_RluA-like_CS"/>
</dbReference>
<organism evidence="6 7">
    <name type="scientific">Marinitoga aeolica</name>
    <dbReference type="NCBI Taxonomy" id="2809031"/>
    <lineage>
        <taxon>Bacteria</taxon>
        <taxon>Thermotogati</taxon>
        <taxon>Thermotogota</taxon>
        <taxon>Thermotogae</taxon>
        <taxon>Petrotogales</taxon>
        <taxon>Petrotogaceae</taxon>
        <taxon>Marinitoga</taxon>
    </lineage>
</organism>
<dbReference type="PROSITE" id="PS50889">
    <property type="entry name" value="S4"/>
    <property type="match status" value="1"/>
</dbReference>
<dbReference type="InterPro" id="IPR020103">
    <property type="entry name" value="PsdUridine_synth_cat_dom_sf"/>
</dbReference>
<evidence type="ECO:0000256" key="4">
    <source>
        <dbReference type="RuleBase" id="RU362028"/>
    </source>
</evidence>
<comment type="function">
    <text evidence="4">Responsible for synthesis of pseudouridine from uracil.</text>
</comment>
<comment type="similarity">
    <text evidence="1 4">Belongs to the pseudouridine synthase RluA family.</text>
</comment>
<dbReference type="Gene3D" id="3.30.2350.10">
    <property type="entry name" value="Pseudouridine synthase"/>
    <property type="match status" value="1"/>
</dbReference>
<dbReference type="NCBIfam" id="TIGR00005">
    <property type="entry name" value="rluA_subfam"/>
    <property type="match status" value="1"/>
</dbReference>
<dbReference type="RefSeq" id="WP_280999837.1">
    <property type="nucleotide sequence ID" value="NZ_CP069362.1"/>
</dbReference>
<dbReference type="SUPFAM" id="SSF55120">
    <property type="entry name" value="Pseudouridine synthase"/>
    <property type="match status" value="1"/>
</dbReference>
<dbReference type="PROSITE" id="PS01129">
    <property type="entry name" value="PSI_RLU"/>
    <property type="match status" value="1"/>
</dbReference>
<dbReference type="Pfam" id="PF01479">
    <property type="entry name" value="S4"/>
    <property type="match status" value="1"/>
</dbReference>
<reference evidence="6 7" key="1">
    <citation type="submission" date="2021-02" db="EMBL/GenBank/DDBJ databases">
        <title>Characterization of Marinitoga sp. nov. str. BP5-C20A.</title>
        <authorList>
            <person name="Erauso G."/>
            <person name="Postec A."/>
        </authorList>
    </citation>
    <scope>NUCLEOTIDE SEQUENCE [LARGE SCALE GENOMIC DNA]</scope>
    <source>
        <strain evidence="6 7">BP5-C20A</strain>
    </source>
</reference>
<dbReference type="PANTHER" id="PTHR21600">
    <property type="entry name" value="MITOCHONDRIAL RNA PSEUDOURIDINE SYNTHASE"/>
    <property type="match status" value="1"/>
</dbReference>
<evidence type="ECO:0000313" key="7">
    <source>
        <dbReference type="Proteomes" id="UP001232493"/>
    </source>
</evidence>
<keyword evidence="7" id="KW-1185">Reference proteome</keyword>
<dbReference type="SMART" id="SM00363">
    <property type="entry name" value="S4"/>
    <property type="match status" value="1"/>
</dbReference>
<accession>A0ABY8PS07</accession>
<dbReference type="InterPro" id="IPR036986">
    <property type="entry name" value="S4_RNA-bd_sf"/>
</dbReference>
<keyword evidence="2 4" id="KW-0413">Isomerase</keyword>
<dbReference type="PANTHER" id="PTHR21600:SF44">
    <property type="entry name" value="RIBOSOMAL LARGE SUBUNIT PSEUDOURIDINE SYNTHASE D"/>
    <property type="match status" value="1"/>
</dbReference>
<evidence type="ECO:0000256" key="1">
    <source>
        <dbReference type="ARBA" id="ARBA00010876"/>
    </source>
</evidence>
<dbReference type="Pfam" id="PF00849">
    <property type="entry name" value="PseudoU_synth_2"/>
    <property type="match status" value="1"/>
</dbReference>
<dbReference type="InterPro" id="IPR006145">
    <property type="entry name" value="PsdUridine_synth_RsuA/RluA"/>
</dbReference>
<proteinExistence type="inferred from homology"/>
<dbReference type="InterPro" id="IPR006225">
    <property type="entry name" value="PsdUridine_synth_RluC/D"/>
</dbReference>
<dbReference type="SUPFAM" id="SSF55174">
    <property type="entry name" value="Alpha-L RNA-binding motif"/>
    <property type="match status" value="1"/>
</dbReference>
<evidence type="ECO:0000313" key="6">
    <source>
        <dbReference type="EMBL" id="WGS65422.1"/>
    </source>
</evidence>
<evidence type="ECO:0000256" key="3">
    <source>
        <dbReference type="PROSITE-ProRule" id="PRU00182"/>
    </source>
</evidence>
<feature type="domain" description="RNA-binding S4" evidence="5">
    <location>
        <begin position="14"/>
        <end position="80"/>
    </location>
</feature>
<dbReference type="Gene3D" id="3.10.290.10">
    <property type="entry name" value="RNA-binding S4 domain"/>
    <property type="match status" value="1"/>
</dbReference>
<dbReference type="EC" id="5.4.99.-" evidence="4"/>
<keyword evidence="3" id="KW-0694">RNA-binding</keyword>
<dbReference type="InterPro" id="IPR002942">
    <property type="entry name" value="S4_RNA-bd"/>
</dbReference>
<dbReference type="InterPro" id="IPR050188">
    <property type="entry name" value="RluA_PseudoU_synthase"/>
</dbReference>
<dbReference type="CDD" id="cd02869">
    <property type="entry name" value="PseudoU_synth_RluA_like"/>
    <property type="match status" value="1"/>
</dbReference>
<sequence>MEENFLVTNRENGWRLDKFVVEKVPEWISRTYVQKAIKQGQIIVNGDLKKPSYKIKNGEIITIEVPDKPPSIEVLPENISLNIIYEDKDIIVVNKPPFMIVHPVVNKVTGTLVNALLYHCTDLQGIGGELRPGIVHRLDKNTSGAIVVAKNDLAHQSLSKQFKDRKTKKTYIALVKGLLKKKSGEINAPLARHPQIKIKMAVVPGGKESVTIYKIIKEFKNKASLAWINLKTGRTHQIRVHFKYIGHPLLGDDVYGKPAEDYKYGIERQMLHALKLGLFHPRTNKWMEFVAPIPDDFKKAMINLEKE</sequence>
<name>A0ABY8PS07_9BACT</name>
<comment type="catalytic activity">
    <reaction evidence="4">
        <text>a uridine in RNA = a pseudouridine in RNA</text>
        <dbReference type="Rhea" id="RHEA:48348"/>
        <dbReference type="Rhea" id="RHEA-COMP:12068"/>
        <dbReference type="Rhea" id="RHEA-COMP:12069"/>
        <dbReference type="ChEBI" id="CHEBI:65314"/>
        <dbReference type="ChEBI" id="CHEBI:65315"/>
    </reaction>
</comment>
<dbReference type="Proteomes" id="UP001232493">
    <property type="component" value="Chromosome"/>
</dbReference>
<dbReference type="CDD" id="cd00165">
    <property type="entry name" value="S4"/>
    <property type="match status" value="1"/>
</dbReference>
<evidence type="ECO:0000259" key="5">
    <source>
        <dbReference type="SMART" id="SM00363"/>
    </source>
</evidence>